<sequence>MKKKGMLLFGAGLMAGISSSFGFSRSHHKHNPATSPLFYAGTWEYFDEERNRSHVITIAPDLKLGIDHQPIPATVEQVSNSQLVYLDKFGYHITVKANESTPVEIIDEADNQAYHIKPITEKS</sequence>
<evidence type="ECO:0000313" key="1">
    <source>
        <dbReference type="EMBL" id="MBM6940759.1"/>
    </source>
</evidence>
<gene>
    <name evidence="1" type="ORF">H5975_04555</name>
</gene>
<dbReference type="InterPro" id="IPR032254">
    <property type="entry name" value="DUF4828"/>
</dbReference>
<organism evidence="1 2">
    <name type="scientific">Limosilactobacillus coleohominis</name>
    <dbReference type="NCBI Taxonomy" id="181675"/>
    <lineage>
        <taxon>Bacteria</taxon>
        <taxon>Bacillati</taxon>
        <taxon>Bacillota</taxon>
        <taxon>Bacilli</taxon>
        <taxon>Lactobacillales</taxon>
        <taxon>Lactobacillaceae</taxon>
        <taxon>Limosilactobacillus</taxon>
    </lineage>
</organism>
<dbReference type="RefSeq" id="WP_204785065.1">
    <property type="nucleotide sequence ID" value="NZ_JACJKU010000035.1"/>
</dbReference>
<keyword evidence="2" id="KW-1185">Reference proteome</keyword>
<dbReference type="EMBL" id="JACJKU010000035">
    <property type="protein sequence ID" value="MBM6940759.1"/>
    <property type="molecule type" value="Genomic_DNA"/>
</dbReference>
<comment type="caution">
    <text evidence="1">The sequence shown here is derived from an EMBL/GenBank/DDBJ whole genome shotgun (WGS) entry which is preliminary data.</text>
</comment>
<dbReference type="Proteomes" id="UP000785625">
    <property type="component" value="Unassembled WGS sequence"/>
</dbReference>
<reference evidence="1 2" key="1">
    <citation type="journal article" date="2021" name="Sci. Rep.">
        <title>The distribution of antibiotic resistance genes in chicken gut microbiota commensals.</title>
        <authorList>
            <person name="Juricova H."/>
            <person name="Matiasovicova J."/>
            <person name="Kubasova T."/>
            <person name="Cejkova D."/>
            <person name="Rychlik I."/>
        </authorList>
    </citation>
    <scope>NUCLEOTIDE SEQUENCE [LARGE SCALE GENOMIC DNA]</scope>
    <source>
        <strain evidence="1 2">An574</strain>
    </source>
</reference>
<evidence type="ECO:0000313" key="2">
    <source>
        <dbReference type="Proteomes" id="UP000785625"/>
    </source>
</evidence>
<accession>A0ABS2GZJ2</accession>
<proteinExistence type="predicted"/>
<name>A0ABS2GZJ2_9LACO</name>
<dbReference type="Pfam" id="PF16110">
    <property type="entry name" value="DUF4828"/>
    <property type="match status" value="1"/>
</dbReference>
<protein>
    <submittedName>
        <fullName evidence="1">DUF4828 domain-containing protein</fullName>
    </submittedName>
</protein>